<evidence type="ECO:0000313" key="3">
    <source>
        <dbReference type="EMBL" id="HIW85195.1"/>
    </source>
</evidence>
<dbReference type="Proteomes" id="UP000824205">
    <property type="component" value="Unassembled WGS sequence"/>
</dbReference>
<gene>
    <name evidence="3" type="ORF">IAA48_01730</name>
</gene>
<name>A0A9D1RCZ5_9FIRM</name>
<comment type="caution">
    <text evidence="3">The sequence shown here is derived from an EMBL/GenBank/DDBJ whole genome shotgun (WGS) entry which is preliminary data.</text>
</comment>
<reference evidence="3" key="1">
    <citation type="journal article" date="2021" name="PeerJ">
        <title>Extensive microbial diversity within the chicken gut microbiome revealed by metagenomics and culture.</title>
        <authorList>
            <person name="Gilroy R."/>
            <person name="Ravi A."/>
            <person name="Getino M."/>
            <person name="Pursley I."/>
            <person name="Horton D.L."/>
            <person name="Alikhan N.F."/>
            <person name="Baker D."/>
            <person name="Gharbi K."/>
            <person name="Hall N."/>
            <person name="Watson M."/>
            <person name="Adriaenssens E.M."/>
            <person name="Foster-Nyarko E."/>
            <person name="Jarju S."/>
            <person name="Secka A."/>
            <person name="Antonio M."/>
            <person name="Oren A."/>
            <person name="Chaudhuri R.R."/>
            <person name="La Ragione R."/>
            <person name="Hildebrand F."/>
            <person name="Pallen M.J."/>
        </authorList>
    </citation>
    <scope>NUCLEOTIDE SEQUENCE</scope>
    <source>
        <strain evidence="3">421</strain>
    </source>
</reference>
<dbReference type="EMBL" id="DXGE01000009">
    <property type="protein sequence ID" value="HIW85195.1"/>
    <property type="molecule type" value="Genomic_DNA"/>
</dbReference>
<feature type="domain" description="Transcobalamin-like C-terminal" evidence="2">
    <location>
        <begin position="135"/>
        <end position="207"/>
    </location>
</feature>
<evidence type="ECO:0000259" key="2">
    <source>
        <dbReference type="Pfam" id="PF14478"/>
    </source>
</evidence>
<feature type="compositionally biased region" description="Basic and acidic residues" evidence="1">
    <location>
        <begin position="60"/>
        <end position="74"/>
    </location>
</feature>
<dbReference type="Gene3D" id="2.170.130.30">
    <property type="match status" value="1"/>
</dbReference>
<evidence type="ECO:0000313" key="4">
    <source>
        <dbReference type="Proteomes" id="UP000824205"/>
    </source>
</evidence>
<dbReference type="InterPro" id="IPR027954">
    <property type="entry name" value="Transcobalamin-like_C"/>
</dbReference>
<dbReference type="AlphaFoldDB" id="A0A9D1RCZ5"/>
<feature type="compositionally biased region" description="Polar residues" evidence="1">
    <location>
        <begin position="37"/>
        <end position="57"/>
    </location>
</feature>
<protein>
    <submittedName>
        <fullName evidence="3">DUF4430 domain-containing protein</fullName>
    </submittedName>
</protein>
<sequence length="213" mass="23129">MKKKQLIMICAAVLCVLVILFVMSAVSGKPGREQTAAEPQSVSEQTENNGATEQESTAEPDEKNTETETRRETSTKATTQVAPQTTAGRTETTSKEKQTITVSFSVSCKNALSYGVDVPQSGYIIGQTQLTLKQGQTVFDALEAACDKNSVSLRYQSKSYITEIGGLAEKDCGGASGWMYRVNGETPMKGASKYTLQDGDTVEWYYVTDSNDR</sequence>
<evidence type="ECO:0000256" key="1">
    <source>
        <dbReference type="SAM" id="MobiDB-lite"/>
    </source>
</evidence>
<proteinExistence type="predicted"/>
<accession>A0A9D1RCZ5</accession>
<reference evidence="3" key="2">
    <citation type="submission" date="2021-04" db="EMBL/GenBank/DDBJ databases">
        <authorList>
            <person name="Gilroy R."/>
        </authorList>
    </citation>
    <scope>NUCLEOTIDE SEQUENCE</scope>
    <source>
        <strain evidence="3">421</strain>
    </source>
</reference>
<dbReference type="Pfam" id="PF14478">
    <property type="entry name" value="DUF4430"/>
    <property type="match status" value="1"/>
</dbReference>
<feature type="region of interest" description="Disordered" evidence="1">
    <location>
        <begin position="31"/>
        <end position="96"/>
    </location>
</feature>
<feature type="compositionally biased region" description="Polar residues" evidence="1">
    <location>
        <begin position="80"/>
        <end position="91"/>
    </location>
</feature>
<organism evidence="3 4">
    <name type="scientific">Candidatus Eubacterium faecipullorum</name>
    <dbReference type="NCBI Taxonomy" id="2838571"/>
    <lineage>
        <taxon>Bacteria</taxon>
        <taxon>Bacillati</taxon>
        <taxon>Bacillota</taxon>
        <taxon>Clostridia</taxon>
        <taxon>Eubacteriales</taxon>
        <taxon>Eubacteriaceae</taxon>
        <taxon>Eubacterium</taxon>
    </lineage>
</organism>